<dbReference type="PROSITE" id="PS00116">
    <property type="entry name" value="DNA_POLYMERASE_B"/>
    <property type="match status" value="1"/>
</dbReference>
<dbReference type="Gene3D" id="1.10.132.60">
    <property type="entry name" value="DNA polymerase family B, C-terminal domain"/>
    <property type="match status" value="1"/>
</dbReference>
<dbReference type="InterPro" id="IPR036397">
    <property type="entry name" value="RNaseH_sf"/>
</dbReference>
<dbReference type="SMART" id="SM00486">
    <property type="entry name" value="POLBc"/>
    <property type="match status" value="1"/>
</dbReference>
<keyword evidence="27" id="KW-1185">Reference proteome</keyword>
<evidence type="ECO:0000259" key="23">
    <source>
        <dbReference type="Pfam" id="PF03104"/>
    </source>
</evidence>
<dbReference type="SUPFAM" id="SSF56672">
    <property type="entry name" value="DNA/RNA polymerases"/>
    <property type="match status" value="1"/>
</dbReference>
<evidence type="ECO:0000256" key="21">
    <source>
        <dbReference type="SAM" id="MobiDB-lite"/>
    </source>
</evidence>
<dbReference type="InterPro" id="IPR050240">
    <property type="entry name" value="DNA_pol_type-B"/>
</dbReference>
<evidence type="ECO:0000256" key="11">
    <source>
        <dbReference type="ARBA" id="ARBA00022801"/>
    </source>
</evidence>
<evidence type="ECO:0000313" key="27">
    <source>
        <dbReference type="Proteomes" id="UP001530400"/>
    </source>
</evidence>
<dbReference type="InterPro" id="IPR006134">
    <property type="entry name" value="DNA-dir_DNA_pol_B_multi_dom"/>
</dbReference>
<keyword evidence="11" id="KW-0378">Hydrolase</keyword>
<keyword evidence="6 20" id="KW-0548">Nucleotidyltransferase</keyword>
<evidence type="ECO:0000256" key="7">
    <source>
        <dbReference type="ARBA" id="ARBA00022705"/>
    </source>
</evidence>
<keyword evidence="13" id="KW-0269">Exonuclease</keyword>
<dbReference type="GO" id="GO:0003677">
    <property type="term" value="F:DNA binding"/>
    <property type="evidence" value="ECO:0007669"/>
    <property type="project" value="UniProtKB-KW"/>
</dbReference>
<dbReference type="SUPFAM" id="SSF53098">
    <property type="entry name" value="Ribonuclease H-like"/>
    <property type="match status" value="1"/>
</dbReference>
<dbReference type="PRINTS" id="PR00106">
    <property type="entry name" value="DNAPOLB"/>
</dbReference>
<evidence type="ECO:0000256" key="15">
    <source>
        <dbReference type="ARBA" id="ARBA00023004"/>
    </source>
</evidence>
<dbReference type="InterPro" id="IPR006133">
    <property type="entry name" value="DNA-dir_DNA_pol_B_exonuc"/>
</dbReference>
<dbReference type="GO" id="GO:0043625">
    <property type="term" value="C:delta DNA polymerase complex"/>
    <property type="evidence" value="ECO:0007669"/>
    <property type="project" value="UniProtKB-ARBA"/>
</dbReference>
<dbReference type="Pfam" id="PF24055">
    <property type="entry name" value="POL3_N"/>
    <property type="match status" value="1"/>
</dbReference>
<evidence type="ECO:0000259" key="22">
    <source>
        <dbReference type="Pfam" id="PF00136"/>
    </source>
</evidence>
<dbReference type="InterPro" id="IPR023211">
    <property type="entry name" value="DNA_pol_palm_dom_sf"/>
</dbReference>
<gene>
    <name evidence="26" type="ORF">ACHAWO_011498</name>
</gene>
<dbReference type="FunFam" id="3.30.420.10:FF:000004">
    <property type="entry name" value="DNA polymerase"/>
    <property type="match status" value="1"/>
</dbReference>
<dbReference type="NCBIfam" id="TIGR00592">
    <property type="entry name" value="pol2"/>
    <property type="match status" value="1"/>
</dbReference>
<dbReference type="Proteomes" id="UP001530400">
    <property type="component" value="Unassembled WGS sequence"/>
</dbReference>
<sequence length="1132" mass="127250">MTRKHPPSPLTSSPKRLRGGYDEEDFDFEPPEDDFDYDLTDNQPLPPNEMDEDTKTTIAIDATKYTRPPVTHLTPDQDLNLQWLDIDTISGSPLQSNPSGKPVTGATTGSVPIIRIYGVNEIGNSVVVFIHGFTAYAHFALPKGCTLIDSEDNLGSIRSKLEEALKSKMGNQQGKDQQCVLGVQYVTNKSSIMGYDPAHTKFVKVYVSLPGMITKLKSIMEEGMVLPGILDGAGSEVKDIVMMSPYECNVPYVMRYMIDFDITGASWLTLPRGSYGLRVEEGERGTHCQIEADIFYNELIPRKPEGEWSKVAPLRILSFDIECQGRKGYFPEAEHDPVIQIANSLSVYGKEGEVFQNVFTLKGCLPIVGAQVISSDTEEEMLLKWRSFLHASDADILTGYNVQNFDIPYLLDRAEALWKKNSAELRIFTQWGRVKNSQTKKRQQMFQSSAYGRRENTETDIEGRVIFDMLPYMQRNHKLSSYSLNSVCAEFLSQQKEDVHHSIISDLQNGSDADRHRLAVYCLKDALLPQRLMDKLSVLINYVEMARVTGVPVSFLISRGQQIKVFSMILRKCREVNLLVPTLKKSGPGQDEGYEGATVLDPIKSYYEVPIATLDFASLYPSIMQAYNLCYSTMLSAKEAMSVDADKYKKSENGHIFVKSEVKKGILPIILEELLSARKRAKKDMKNAPNDFEKAVQNGRQLALKVSANSVYGFTGAGVGQLPCLPIASSVTSYGRYLLERTRSYVEENFSIAHGYQHDAQVVYGDTDSVMVKFGTKTVEETFPLAIEAAEKCSAIFPDPILLEFEKVYFPYLLMNKKRYAGLMWTQVDKYDYMDTKGLETVRRDNCALVREVIQTSLDKIIIERNVSGAIEYVKSQIADLLQNKMDISRLVITKSLNKGAEYALGLGGKADDYKNKQAHVELAARMRKRDPGSAPQMASASFFLHLGDRVPYVIITGAKGAKTFEKAEDPIYVLENNVPIDCKWYLTNQLSKPLTRIFEPIIDNVEKSLLQGDHTRKIFIPTPTAKKGSLMMFAHKKATCMGCKAGMNENEGNLCKHCLPKESQLYLEKLAVLKEAELRYAHLWAEAQRIHGTLHTDIMCTGDGCGCQFYRRKKVQADIRLAQEQLDKFGR</sequence>
<feature type="domain" description="DNA-directed DNA polymerase family B multifunctional" evidence="22">
    <location>
        <begin position="551"/>
        <end position="1002"/>
    </location>
</feature>
<evidence type="ECO:0000256" key="1">
    <source>
        <dbReference type="ARBA" id="ARBA00001966"/>
    </source>
</evidence>
<dbReference type="PANTHER" id="PTHR10322:SF23">
    <property type="entry name" value="DNA POLYMERASE DELTA CATALYTIC SUBUNIT"/>
    <property type="match status" value="1"/>
</dbReference>
<accession>A0ABD3MX89</accession>
<evidence type="ECO:0000256" key="4">
    <source>
        <dbReference type="ARBA" id="ARBA00022485"/>
    </source>
</evidence>
<dbReference type="GO" id="GO:0003887">
    <property type="term" value="F:DNA-directed DNA polymerase activity"/>
    <property type="evidence" value="ECO:0007669"/>
    <property type="project" value="UniProtKB-KW"/>
</dbReference>
<evidence type="ECO:0000256" key="19">
    <source>
        <dbReference type="ARBA" id="ARBA00049244"/>
    </source>
</evidence>
<protein>
    <recommendedName>
        <fullName evidence="20">DNA polymerase</fullName>
        <ecNumber evidence="20">2.7.7.7</ecNumber>
    </recommendedName>
</protein>
<keyword evidence="12 20" id="KW-0862">Zinc</keyword>
<feature type="compositionally biased region" description="Acidic residues" evidence="21">
    <location>
        <begin position="22"/>
        <end position="39"/>
    </location>
</feature>
<dbReference type="Gene3D" id="1.10.287.690">
    <property type="entry name" value="Helix hairpin bin"/>
    <property type="match status" value="1"/>
</dbReference>
<reference evidence="26 27" key="1">
    <citation type="submission" date="2024-10" db="EMBL/GenBank/DDBJ databases">
        <title>Updated reference genomes for cyclostephanoid diatoms.</title>
        <authorList>
            <person name="Roberts W.R."/>
            <person name="Alverson A.J."/>
        </authorList>
    </citation>
    <scope>NUCLEOTIDE SEQUENCE [LARGE SCALE GENOMIC DNA]</scope>
    <source>
        <strain evidence="26 27">AJA010-31</strain>
    </source>
</reference>
<dbReference type="Pfam" id="PF03104">
    <property type="entry name" value="DNA_pol_B_exo1"/>
    <property type="match status" value="1"/>
</dbReference>
<evidence type="ECO:0000256" key="16">
    <source>
        <dbReference type="ARBA" id="ARBA00023014"/>
    </source>
</evidence>
<comment type="catalytic activity">
    <reaction evidence="19 20">
        <text>DNA(n) + a 2'-deoxyribonucleoside 5'-triphosphate = DNA(n+1) + diphosphate</text>
        <dbReference type="Rhea" id="RHEA:22508"/>
        <dbReference type="Rhea" id="RHEA-COMP:17339"/>
        <dbReference type="Rhea" id="RHEA-COMP:17340"/>
        <dbReference type="ChEBI" id="CHEBI:33019"/>
        <dbReference type="ChEBI" id="CHEBI:61560"/>
        <dbReference type="ChEBI" id="CHEBI:173112"/>
        <dbReference type="EC" id="2.7.7.7"/>
    </reaction>
</comment>
<evidence type="ECO:0000259" key="25">
    <source>
        <dbReference type="Pfam" id="PF24055"/>
    </source>
</evidence>
<dbReference type="CDD" id="cd05777">
    <property type="entry name" value="DNA_polB_delta_exo"/>
    <property type="match status" value="1"/>
</dbReference>
<dbReference type="Pfam" id="PF00136">
    <property type="entry name" value="DNA_pol_B"/>
    <property type="match status" value="1"/>
</dbReference>
<evidence type="ECO:0000256" key="8">
    <source>
        <dbReference type="ARBA" id="ARBA00022722"/>
    </source>
</evidence>
<dbReference type="Gene3D" id="3.30.420.10">
    <property type="entry name" value="Ribonuclease H-like superfamily/Ribonuclease H"/>
    <property type="match status" value="1"/>
</dbReference>
<keyword evidence="16 20" id="KW-0411">Iron-sulfur</keyword>
<keyword evidence="18 20" id="KW-0539">Nucleus</keyword>
<dbReference type="Pfam" id="PF14260">
    <property type="entry name" value="zf-C4pol"/>
    <property type="match status" value="1"/>
</dbReference>
<dbReference type="InterPro" id="IPR025687">
    <property type="entry name" value="Znf-C4pol"/>
</dbReference>
<keyword evidence="4 20" id="KW-0004">4Fe-4S</keyword>
<keyword evidence="9 20" id="KW-0479">Metal-binding</keyword>
<comment type="cofactor">
    <cofactor evidence="1 20">
        <name>[4Fe-4S] cluster</name>
        <dbReference type="ChEBI" id="CHEBI:49883"/>
    </cofactor>
</comment>
<dbReference type="InterPro" id="IPR056435">
    <property type="entry name" value="DPOD/Z_N"/>
</dbReference>
<dbReference type="CDD" id="cd05533">
    <property type="entry name" value="POLBc_delta"/>
    <property type="match status" value="1"/>
</dbReference>
<dbReference type="InterPro" id="IPR012337">
    <property type="entry name" value="RNaseH-like_sf"/>
</dbReference>
<keyword evidence="17 20" id="KW-0238">DNA-binding</keyword>
<keyword evidence="15 20" id="KW-0408">Iron</keyword>
<dbReference type="InterPro" id="IPR017964">
    <property type="entry name" value="DNA-dir_DNA_pol_B_CS"/>
</dbReference>
<evidence type="ECO:0000256" key="3">
    <source>
        <dbReference type="ARBA" id="ARBA00005755"/>
    </source>
</evidence>
<proteinExistence type="inferred from homology"/>
<feature type="region of interest" description="Disordered" evidence="21">
    <location>
        <begin position="1"/>
        <end position="53"/>
    </location>
</feature>
<comment type="similarity">
    <text evidence="3 20">Belongs to the DNA polymerase type-B family.</text>
</comment>
<dbReference type="GO" id="GO:0004527">
    <property type="term" value="F:exonuclease activity"/>
    <property type="evidence" value="ECO:0007669"/>
    <property type="project" value="UniProtKB-KW"/>
</dbReference>
<evidence type="ECO:0000256" key="14">
    <source>
        <dbReference type="ARBA" id="ARBA00022932"/>
    </source>
</evidence>
<dbReference type="EMBL" id="JALLPJ020001345">
    <property type="protein sequence ID" value="KAL3768543.1"/>
    <property type="molecule type" value="Genomic_DNA"/>
</dbReference>
<feature type="domain" description="DNA polymerase delta/zeta catalytic subunit N-terminal" evidence="25">
    <location>
        <begin position="151"/>
        <end position="213"/>
    </location>
</feature>
<dbReference type="AlphaFoldDB" id="A0ABD3MX89"/>
<dbReference type="GO" id="GO:0051539">
    <property type="term" value="F:4 iron, 4 sulfur cluster binding"/>
    <property type="evidence" value="ECO:0007669"/>
    <property type="project" value="UniProtKB-KW"/>
</dbReference>
<dbReference type="Gene3D" id="3.90.1600.10">
    <property type="entry name" value="Palm domain of DNA polymerase"/>
    <property type="match status" value="1"/>
</dbReference>
<evidence type="ECO:0000259" key="24">
    <source>
        <dbReference type="Pfam" id="PF14260"/>
    </source>
</evidence>
<keyword evidence="10 20" id="KW-0863">Zinc-finger</keyword>
<name>A0ABD3MX89_9STRA</name>
<feature type="domain" description="C4-type zinc-finger of DNA polymerase delta" evidence="24">
    <location>
        <begin position="1041"/>
        <end position="1113"/>
    </location>
</feature>
<evidence type="ECO:0000256" key="12">
    <source>
        <dbReference type="ARBA" id="ARBA00022833"/>
    </source>
</evidence>
<evidence type="ECO:0000313" key="26">
    <source>
        <dbReference type="EMBL" id="KAL3768543.1"/>
    </source>
</evidence>
<evidence type="ECO:0000256" key="6">
    <source>
        <dbReference type="ARBA" id="ARBA00022695"/>
    </source>
</evidence>
<evidence type="ECO:0000256" key="10">
    <source>
        <dbReference type="ARBA" id="ARBA00022771"/>
    </source>
</evidence>
<dbReference type="FunFam" id="1.10.287.690:FF:000001">
    <property type="entry name" value="DNA polymerase"/>
    <property type="match status" value="1"/>
</dbReference>
<keyword evidence="7 20" id="KW-0235">DNA replication</keyword>
<evidence type="ECO:0000256" key="13">
    <source>
        <dbReference type="ARBA" id="ARBA00022839"/>
    </source>
</evidence>
<evidence type="ECO:0000256" key="17">
    <source>
        <dbReference type="ARBA" id="ARBA00023125"/>
    </source>
</evidence>
<keyword evidence="8" id="KW-0540">Nuclease</keyword>
<keyword evidence="14 20" id="KW-0239">DNA-directed DNA polymerase</keyword>
<dbReference type="Gene3D" id="3.30.342.10">
    <property type="entry name" value="DNA Polymerase, chain B, domain 1"/>
    <property type="match status" value="1"/>
</dbReference>
<evidence type="ECO:0000256" key="18">
    <source>
        <dbReference type="ARBA" id="ARBA00023242"/>
    </source>
</evidence>
<evidence type="ECO:0000256" key="20">
    <source>
        <dbReference type="RuleBase" id="RU000442"/>
    </source>
</evidence>
<dbReference type="InterPro" id="IPR042087">
    <property type="entry name" value="DNA_pol_B_thumb"/>
</dbReference>
<dbReference type="InterPro" id="IPR006172">
    <property type="entry name" value="DNA-dir_DNA_pol_B"/>
</dbReference>
<dbReference type="GO" id="GO:0006260">
    <property type="term" value="P:DNA replication"/>
    <property type="evidence" value="ECO:0007669"/>
    <property type="project" value="UniProtKB-KW"/>
</dbReference>
<organism evidence="26 27">
    <name type="scientific">Cyclotella atomus</name>
    <dbReference type="NCBI Taxonomy" id="382360"/>
    <lineage>
        <taxon>Eukaryota</taxon>
        <taxon>Sar</taxon>
        <taxon>Stramenopiles</taxon>
        <taxon>Ochrophyta</taxon>
        <taxon>Bacillariophyta</taxon>
        <taxon>Coscinodiscophyceae</taxon>
        <taxon>Thalassiosirophycidae</taxon>
        <taxon>Stephanodiscales</taxon>
        <taxon>Stephanodiscaceae</taxon>
        <taxon>Cyclotella</taxon>
    </lineage>
</organism>
<evidence type="ECO:0000256" key="2">
    <source>
        <dbReference type="ARBA" id="ARBA00004123"/>
    </source>
</evidence>
<comment type="caution">
    <text evidence="26">The sequence shown here is derived from an EMBL/GenBank/DDBJ whole genome shotgun (WGS) entry which is preliminary data.</text>
</comment>
<dbReference type="EC" id="2.7.7.7" evidence="20"/>
<feature type="domain" description="DNA-directed DNA polymerase family B exonuclease" evidence="23">
    <location>
        <begin position="244"/>
        <end position="487"/>
    </location>
</feature>
<dbReference type="GO" id="GO:0008270">
    <property type="term" value="F:zinc ion binding"/>
    <property type="evidence" value="ECO:0007669"/>
    <property type="project" value="UniProtKB-KW"/>
</dbReference>
<evidence type="ECO:0000256" key="9">
    <source>
        <dbReference type="ARBA" id="ARBA00022723"/>
    </source>
</evidence>
<dbReference type="PANTHER" id="PTHR10322">
    <property type="entry name" value="DNA POLYMERASE CATALYTIC SUBUNIT"/>
    <property type="match status" value="1"/>
</dbReference>
<comment type="subcellular location">
    <subcellularLocation>
        <location evidence="2 20">Nucleus</location>
    </subcellularLocation>
</comment>
<evidence type="ECO:0000256" key="5">
    <source>
        <dbReference type="ARBA" id="ARBA00022679"/>
    </source>
</evidence>
<dbReference type="InterPro" id="IPR043502">
    <property type="entry name" value="DNA/RNA_pol_sf"/>
</dbReference>
<keyword evidence="5 20" id="KW-0808">Transferase</keyword>